<dbReference type="Proteomes" id="UP000222310">
    <property type="component" value="Unassembled WGS sequence"/>
</dbReference>
<protein>
    <submittedName>
        <fullName evidence="2">Uncharacterized protein</fullName>
    </submittedName>
</protein>
<accession>A0A9Q5ZH26</accession>
<dbReference type="EMBL" id="LAHD01000002">
    <property type="protein sequence ID" value="PHK07189.1"/>
    <property type="molecule type" value="Genomic_DNA"/>
</dbReference>
<organism evidence="2 3">
    <name type="scientific">Nostoc linckia z8</name>
    <dbReference type="NCBI Taxonomy" id="1628746"/>
    <lineage>
        <taxon>Bacteria</taxon>
        <taxon>Bacillati</taxon>
        <taxon>Cyanobacteriota</taxon>
        <taxon>Cyanophyceae</taxon>
        <taxon>Nostocales</taxon>
        <taxon>Nostocaceae</taxon>
        <taxon>Nostoc</taxon>
    </lineage>
</organism>
<evidence type="ECO:0000313" key="2">
    <source>
        <dbReference type="EMBL" id="PHK07189.1"/>
    </source>
</evidence>
<evidence type="ECO:0000313" key="3">
    <source>
        <dbReference type="Proteomes" id="UP000222310"/>
    </source>
</evidence>
<dbReference type="RefSeq" id="WP_099065958.1">
    <property type="nucleotide sequence ID" value="NZ_LAHD01000002.1"/>
</dbReference>
<dbReference type="GeneID" id="57092145"/>
<gene>
    <name evidence="2" type="ORF">VF08_00845</name>
</gene>
<sequence>MQEEELLRQQSELNQAQYQSRASDTNTNESVAAKYIGYDPELRLAKLQDANGNIFYGKADTNGAIARGEDIRLRQGYGLPGYDAMPHHKIEQPASSEIQKEVFDAAILFQISARYWFYDFRLFYTYGEYIYQQDITPNRSITREAITIEDSFFVEFGHGGFVKSFLISYYDISSISNSSYPAFKFSSPTEAIVTIDINFSPGGGVINTFCGASVDRYVGYHRVDYLEPGEQIPNDSIIEVYSSTCDAYSSGTSLSYTTTVQAGEHYISVFAGYNYRYDVQSNSAGGVLYTETVSGSIKIKVETTTHTTFYVQRGRNITKIAEFSARDSFTADNYNSLVVISAYLTYTKSRLIVHLKTKTNTQIQPTVHRYFVSLSGEVTEEVFSYPEIIPQIEDDWQMSWTTSYLPELNSEDPCIKAVRNSFERQYTNFYKNKILIASKTPTNVLIDSAIKNQDVIVEVKIKSYNTENNTCAITSERRKNFQLKKLIVDENIDISYIALIAVSAIHYKLGYARN</sequence>
<feature type="compositionally biased region" description="Polar residues" evidence="1">
    <location>
        <begin position="16"/>
        <end position="25"/>
    </location>
</feature>
<comment type="caution">
    <text evidence="2">The sequence shown here is derived from an EMBL/GenBank/DDBJ whole genome shotgun (WGS) entry which is preliminary data.</text>
</comment>
<dbReference type="AlphaFoldDB" id="A0A9Q5ZH26"/>
<proteinExistence type="predicted"/>
<feature type="region of interest" description="Disordered" evidence="1">
    <location>
        <begin position="1"/>
        <end position="25"/>
    </location>
</feature>
<name>A0A9Q5ZH26_NOSLI</name>
<evidence type="ECO:0000256" key="1">
    <source>
        <dbReference type="SAM" id="MobiDB-lite"/>
    </source>
</evidence>
<reference evidence="2 3" key="1">
    <citation type="submission" date="2015-02" db="EMBL/GenBank/DDBJ databases">
        <title>Nostoc linckia genome annotation.</title>
        <authorList>
            <person name="Zhou Z."/>
        </authorList>
    </citation>
    <scope>NUCLEOTIDE SEQUENCE [LARGE SCALE GENOMIC DNA]</scope>
    <source>
        <strain evidence="3">z8</strain>
    </source>
</reference>